<feature type="region of interest" description="Disordered" evidence="5">
    <location>
        <begin position="1"/>
        <end position="25"/>
    </location>
</feature>
<evidence type="ECO:0000313" key="8">
    <source>
        <dbReference type="Proteomes" id="UP000247727"/>
    </source>
</evidence>
<name>A0A318U6B7_9RHOB</name>
<dbReference type="GO" id="GO:0007165">
    <property type="term" value="P:signal transduction"/>
    <property type="evidence" value="ECO:0007669"/>
    <property type="project" value="UniProtKB-KW"/>
</dbReference>
<reference evidence="7 8" key="1">
    <citation type="submission" date="2018-06" db="EMBL/GenBank/DDBJ databases">
        <title>Genomic Encyclopedia of Type Strains, Phase III (KMG-III): the genomes of soil and plant-associated and newly described type strains.</title>
        <authorList>
            <person name="Whitman W."/>
        </authorList>
    </citation>
    <scope>NUCLEOTIDE SEQUENCE [LARGE SCALE GENOMIC DNA]</scope>
    <source>
        <strain evidence="7 8">JA737</strain>
    </source>
</reference>
<evidence type="ECO:0000256" key="2">
    <source>
        <dbReference type="ARBA" id="ARBA00029447"/>
    </source>
</evidence>
<dbReference type="InterPro" id="IPR051310">
    <property type="entry name" value="MCP_chemotaxis"/>
</dbReference>
<dbReference type="InterPro" id="IPR004089">
    <property type="entry name" value="MCPsignal_dom"/>
</dbReference>
<evidence type="ECO:0000256" key="5">
    <source>
        <dbReference type="SAM" id="MobiDB-lite"/>
    </source>
</evidence>
<dbReference type="EMBL" id="QJTK01000001">
    <property type="protein sequence ID" value="PYF12943.1"/>
    <property type="molecule type" value="Genomic_DNA"/>
</dbReference>
<dbReference type="GO" id="GO:0016020">
    <property type="term" value="C:membrane"/>
    <property type="evidence" value="ECO:0007669"/>
    <property type="project" value="InterPro"/>
</dbReference>
<comment type="caution">
    <text evidence="7">The sequence shown here is derived from an EMBL/GenBank/DDBJ whole genome shotgun (WGS) entry which is preliminary data.</text>
</comment>
<dbReference type="Proteomes" id="UP000247727">
    <property type="component" value="Unassembled WGS sequence"/>
</dbReference>
<feature type="coiled-coil region" evidence="4">
    <location>
        <begin position="119"/>
        <end position="146"/>
    </location>
</feature>
<organism evidence="7 8">
    <name type="scientific">Rhodobacter viridis</name>
    <dbReference type="NCBI Taxonomy" id="1054202"/>
    <lineage>
        <taxon>Bacteria</taxon>
        <taxon>Pseudomonadati</taxon>
        <taxon>Pseudomonadota</taxon>
        <taxon>Alphaproteobacteria</taxon>
        <taxon>Rhodobacterales</taxon>
        <taxon>Rhodobacter group</taxon>
        <taxon>Rhodobacter</taxon>
    </lineage>
</organism>
<keyword evidence="1" id="KW-0145">Chemotaxis</keyword>
<sequence>MVVHNRSGPRMTHPAPTPSLPNTSEGRITRIATDAIDLGRDVAEVAGALEALEKLADSQIALLRSAQSAAETVQDANARVLDGAQRVGQSADATLGMVEETAAQLRETSVHAQTIANWVRSAIARMEELNETLTRVQAENAGIKSVAMQVNILAINAKIEAARAGDAGRGFAVVAEAINELSRKTASASEGIGNAVGGLTGSIRALHDEAGAISTDADAVLTGASGTDAALGRMLGGLTQTRAAVTEIATRASEVNSANASFGPAFRRMAEGMQETSTEVHEATQKTRTLIIAGETIVQEAVELGGALADTAFIEAVKSAAEEVGQLFEAGIAAGRIAASSLFDQRYTPIAGSNPQQMMAPFTGFTDTVLPTVQERVLTLSPEIVFCAAVDRNGYLPTHNRKFSQPQGADPVWNAANCRNRRIFNDRVGLRAGQSTAPFLLQIYRRDMGGGNFVLMKDLSAPIFVSGRHWGGLRLAYRM</sequence>
<evidence type="ECO:0000259" key="6">
    <source>
        <dbReference type="PROSITE" id="PS50111"/>
    </source>
</evidence>
<dbReference type="PANTHER" id="PTHR43531:SF11">
    <property type="entry name" value="METHYL-ACCEPTING CHEMOTAXIS PROTEIN 3"/>
    <property type="match status" value="1"/>
</dbReference>
<evidence type="ECO:0000256" key="4">
    <source>
        <dbReference type="SAM" id="Coils"/>
    </source>
</evidence>
<keyword evidence="8" id="KW-1185">Reference proteome</keyword>
<evidence type="ECO:0000256" key="3">
    <source>
        <dbReference type="PROSITE-ProRule" id="PRU00284"/>
    </source>
</evidence>
<gene>
    <name evidence="7" type="ORF">C8J30_101325</name>
</gene>
<protein>
    <submittedName>
        <fullName evidence="7">Methyl-accepting chemotaxis protein</fullName>
    </submittedName>
</protein>
<keyword evidence="4" id="KW-0175">Coiled coil</keyword>
<accession>A0A318U6B7</accession>
<dbReference type="SMART" id="SM00283">
    <property type="entry name" value="MA"/>
    <property type="match status" value="1"/>
</dbReference>
<dbReference type="Pfam" id="PF00015">
    <property type="entry name" value="MCPsignal"/>
    <property type="match status" value="1"/>
</dbReference>
<comment type="similarity">
    <text evidence="2">Belongs to the methyl-accepting chemotaxis (MCP) protein family.</text>
</comment>
<proteinExistence type="inferred from homology"/>
<dbReference type="PANTHER" id="PTHR43531">
    <property type="entry name" value="PROTEIN ICFG"/>
    <property type="match status" value="1"/>
</dbReference>
<dbReference type="GO" id="GO:0006935">
    <property type="term" value="P:chemotaxis"/>
    <property type="evidence" value="ECO:0007669"/>
    <property type="project" value="UniProtKB-KW"/>
</dbReference>
<evidence type="ECO:0000313" key="7">
    <source>
        <dbReference type="EMBL" id="PYF12943.1"/>
    </source>
</evidence>
<keyword evidence="3" id="KW-0807">Transducer</keyword>
<dbReference type="SUPFAM" id="SSF58104">
    <property type="entry name" value="Methyl-accepting chemotaxis protein (MCP) signaling domain"/>
    <property type="match status" value="1"/>
</dbReference>
<dbReference type="Gene3D" id="1.10.287.950">
    <property type="entry name" value="Methyl-accepting chemotaxis protein"/>
    <property type="match status" value="1"/>
</dbReference>
<feature type="domain" description="Methyl-accepting transducer" evidence="6">
    <location>
        <begin position="34"/>
        <end position="270"/>
    </location>
</feature>
<dbReference type="AlphaFoldDB" id="A0A318U6B7"/>
<dbReference type="PROSITE" id="PS50111">
    <property type="entry name" value="CHEMOTAXIS_TRANSDUC_2"/>
    <property type="match status" value="1"/>
</dbReference>
<evidence type="ECO:0000256" key="1">
    <source>
        <dbReference type="ARBA" id="ARBA00022500"/>
    </source>
</evidence>